<proteinExistence type="predicted"/>
<feature type="region of interest" description="Disordered" evidence="1">
    <location>
        <begin position="225"/>
        <end position="265"/>
    </location>
</feature>
<protein>
    <submittedName>
        <fullName evidence="4">Coiled-coil domain containing 81</fullName>
    </submittedName>
</protein>
<gene>
    <name evidence="4" type="primary">CCDC81</name>
</gene>
<evidence type="ECO:0000313" key="5">
    <source>
        <dbReference type="Proteomes" id="UP000694620"/>
    </source>
</evidence>
<dbReference type="Ensembl" id="ENSECRT00000003793.1">
    <property type="protein sequence ID" value="ENSECRP00000003732.1"/>
    <property type="gene ID" value="ENSECRG00000002568.1"/>
</dbReference>
<accession>A0A8C4RM10</accession>
<feature type="compositionally biased region" description="Acidic residues" evidence="1">
    <location>
        <begin position="233"/>
        <end position="246"/>
    </location>
</feature>
<dbReference type="GeneTree" id="ENSGT00390000011985"/>
<sequence>MIETVLHGVPEGEKNSLLTLSKLSESDIDIIWTHILSFIKGQMALQKGVNVPGLGMFTLSQYKLDIGHKSLMIQRPVFQLSEKLAQTHGLEQYRLPSAGDVPVVPLNFTSIALESSFDRDTVEGCVRDTLILLSRTLASKRNVLFNFCGIGVLSVRNGKVKMKFYRDFLNSMDTSGNLLNSLCNRPGTCDSVISSREMWPQRPGTSNTVLFPSIQSNELIQKKKMEQIKEEQRESEETESDQNEENELMKEQEKGDSFNNRNVTSRQALHPAKVTWISLTDNLQEEARPKTSPERIISEFPIQQSLNERQEQEYVKPRIQSHQQSLGSACVSHGRAGQELCYLCMQRAQSNVPVSFAEERQHKEKDDERVLIQYQQQKDQNELLKQQAQLLAAREQNQKVSSFNLGVSEAIRNRKNARSTDFQNSYILLKRPLTPSRFPKQQQYHQSLAQQVEMRKEKESKRKQDDDFLDRLEQVQLAEDLAAEKEKRLTKKAESISAYQKQLDAQLKSKPPGVPKFEPDSDGPIFGINDLTNEKLLQKRQRAHQIYRQQLEESAKKKRDALFNHIMEQKKEQDLLEKSRRELITDRMSRYEKLGHIRKSLQDDWARSIDNKQQREQQEEQYTKSGGMLLLDQCEKYRRCFQCKRRPSNCGESNIWKESRYIPGSRLMV</sequence>
<dbReference type="Pfam" id="PF14908">
    <property type="entry name" value="HU-CCDC81_euk_1"/>
    <property type="match status" value="1"/>
</dbReference>
<dbReference type="OrthoDB" id="125906at2759"/>
<evidence type="ECO:0000313" key="4">
    <source>
        <dbReference type="Ensembl" id="ENSECRP00000003732.1"/>
    </source>
</evidence>
<feature type="domain" description="CCDC81 HU" evidence="2">
    <location>
        <begin position="13"/>
        <end position="91"/>
    </location>
</feature>
<feature type="region of interest" description="Disordered" evidence="1">
    <location>
        <begin position="438"/>
        <end position="467"/>
    </location>
</feature>
<evidence type="ECO:0000259" key="2">
    <source>
        <dbReference type="Pfam" id="PF14908"/>
    </source>
</evidence>
<reference evidence="4" key="3">
    <citation type="submission" date="2025-09" db="UniProtKB">
        <authorList>
            <consortium name="Ensembl"/>
        </authorList>
    </citation>
    <scope>IDENTIFICATION</scope>
</reference>
<dbReference type="Pfam" id="PF18289">
    <property type="entry name" value="HU-CCDC81_euk_2"/>
    <property type="match status" value="1"/>
</dbReference>
<feature type="compositionally biased region" description="Polar residues" evidence="1">
    <location>
        <begin position="439"/>
        <end position="450"/>
    </location>
</feature>
<name>A0A8C4RM10_ERPCA</name>
<feature type="domain" description="CCDC81 HU" evidence="3">
    <location>
        <begin position="102"/>
        <end position="176"/>
    </location>
</feature>
<reference evidence="4" key="1">
    <citation type="submission" date="2021-06" db="EMBL/GenBank/DDBJ databases">
        <authorList>
            <consortium name="Wellcome Sanger Institute Data Sharing"/>
        </authorList>
    </citation>
    <scope>NUCLEOTIDE SEQUENCE [LARGE SCALE GENOMIC DNA]</scope>
</reference>
<organism evidence="4 5">
    <name type="scientific">Erpetoichthys calabaricus</name>
    <name type="common">Rope fish</name>
    <name type="synonym">Calamoichthys calabaricus</name>
    <dbReference type="NCBI Taxonomy" id="27687"/>
    <lineage>
        <taxon>Eukaryota</taxon>
        <taxon>Metazoa</taxon>
        <taxon>Chordata</taxon>
        <taxon>Craniata</taxon>
        <taxon>Vertebrata</taxon>
        <taxon>Euteleostomi</taxon>
        <taxon>Actinopterygii</taxon>
        <taxon>Polypteriformes</taxon>
        <taxon>Polypteridae</taxon>
        <taxon>Erpetoichthys</taxon>
    </lineage>
</organism>
<dbReference type="Proteomes" id="UP000694620">
    <property type="component" value="Chromosome 4"/>
</dbReference>
<evidence type="ECO:0000259" key="3">
    <source>
        <dbReference type="Pfam" id="PF18289"/>
    </source>
</evidence>
<keyword evidence="5" id="KW-1185">Reference proteome</keyword>
<feature type="compositionally biased region" description="Basic and acidic residues" evidence="1">
    <location>
        <begin position="247"/>
        <end position="256"/>
    </location>
</feature>
<feature type="compositionally biased region" description="Basic and acidic residues" evidence="1">
    <location>
        <begin position="453"/>
        <end position="467"/>
    </location>
</feature>
<dbReference type="PANTHER" id="PTHR14362:SF2">
    <property type="entry name" value="COILED-COIL DOMAIN-CONTAINING PROTEIN 81"/>
    <property type="match status" value="1"/>
</dbReference>
<evidence type="ECO:0000256" key="1">
    <source>
        <dbReference type="SAM" id="MobiDB-lite"/>
    </source>
</evidence>
<dbReference type="GO" id="GO:0005815">
    <property type="term" value="C:microtubule organizing center"/>
    <property type="evidence" value="ECO:0007669"/>
    <property type="project" value="TreeGrafter"/>
</dbReference>
<reference evidence="4" key="2">
    <citation type="submission" date="2025-08" db="UniProtKB">
        <authorList>
            <consortium name="Ensembl"/>
        </authorList>
    </citation>
    <scope>IDENTIFICATION</scope>
</reference>
<dbReference type="InterPro" id="IPR028034">
    <property type="entry name" value="HU-CCDC81"/>
</dbReference>
<dbReference type="InterPro" id="IPR040673">
    <property type="entry name" value="CCDC81_HU_dom_2"/>
</dbReference>
<dbReference type="PANTHER" id="PTHR14362">
    <property type="entry name" value="COILED-COIL DOMAIN-CONTAINING PROTEIN 81"/>
    <property type="match status" value="1"/>
</dbReference>
<dbReference type="InterPro" id="IPR026295">
    <property type="entry name" value="CCD81"/>
</dbReference>
<dbReference type="AlphaFoldDB" id="A0A8C4RM10"/>